<protein>
    <recommendedName>
        <fullName evidence="3">nitrite reductase (cytochrome; ammonia-forming)</fullName>
        <ecNumber evidence="3">1.7.2.2</ecNumber>
    </recommendedName>
</protein>
<dbReference type="EC" id="1.7.2.2" evidence="3"/>
<keyword evidence="7" id="KW-0106">Calcium</keyword>
<dbReference type="CDD" id="cd00548">
    <property type="entry name" value="NrfA-like"/>
    <property type="match status" value="1"/>
</dbReference>
<dbReference type="Pfam" id="PF02335">
    <property type="entry name" value="Cytochrom_C552"/>
    <property type="match status" value="2"/>
</dbReference>
<keyword evidence="11" id="KW-0812">Transmembrane</keyword>
<evidence type="ECO:0000256" key="5">
    <source>
        <dbReference type="ARBA" id="ARBA00022723"/>
    </source>
</evidence>
<evidence type="ECO:0000256" key="2">
    <source>
        <dbReference type="ARBA" id="ARBA00009288"/>
    </source>
</evidence>
<dbReference type="Gene3D" id="1.10.1130.10">
    <property type="entry name" value="Flavocytochrome C3, Chain A"/>
    <property type="match status" value="1"/>
</dbReference>
<feature type="transmembrane region" description="Helical" evidence="11">
    <location>
        <begin position="20"/>
        <end position="45"/>
    </location>
</feature>
<evidence type="ECO:0000256" key="8">
    <source>
        <dbReference type="ARBA" id="ARBA00023002"/>
    </source>
</evidence>
<proteinExistence type="inferred from homology"/>
<evidence type="ECO:0000256" key="4">
    <source>
        <dbReference type="ARBA" id="ARBA00022617"/>
    </source>
</evidence>
<dbReference type="AlphaFoldDB" id="A0A517TTS9"/>
<dbReference type="SUPFAM" id="SSF48695">
    <property type="entry name" value="Multiheme cytochromes"/>
    <property type="match status" value="1"/>
</dbReference>
<dbReference type="RefSeq" id="WP_145431320.1">
    <property type="nucleotide sequence ID" value="NZ_CP036339.1"/>
</dbReference>
<comment type="similarity">
    <text evidence="2">Belongs to the cytochrome c-552 family.</text>
</comment>
<organism evidence="12 13">
    <name type="scientific">Lacipirellula limnantheis</name>
    <dbReference type="NCBI Taxonomy" id="2528024"/>
    <lineage>
        <taxon>Bacteria</taxon>
        <taxon>Pseudomonadati</taxon>
        <taxon>Planctomycetota</taxon>
        <taxon>Planctomycetia</taxon>
        <taxon>Pirellulales</taxon>
        <taxon>Lacipirellulaceae</taxon>
        <taxon>Lacipirellula</taxon>
    </lineage>
</organism>
<evidence type="ECO:0000256" key="10">
    <source>
        <dbReference type="ARBA" id="ARBA00049131"/>
    </source>
</evidence>
<dbReference type="GO" id="GO:0019645">
    <property type="term" value="P:anaerobic electron transport chain"/>
    <property type="evidence" value="ECO:0007669"/>
    <property type="project" value="TreeGrafter"/>
</dbReference>
<evidence type="ECO:0000313" key="12">
    <source>
        <dbReference type="EMBL" id="QDT71785.1"/>
    </source>
</evidence>
<dbReference type="GO" id="GO:0020037">
    <property type="term" value="F:heme binding"/>
    <property type="evidence" value="ECO:0007669"/>
    <property type="project" value="TreeGrafter"/>
</dbReference>
<evidence type="ECO:0000256" key="11">
    <source>
        <dbReference type="SAM" id="Phobius"/>
    </source>
</evidence>
<dbReference type="PIRSF" id="PIRSF000243">
    <property type="entry name" value="Cyt_c552"/>
    <property type="match status" value="1"/>
</dbReference>
<dbReference type="InterPro" id="IPR003321">
    <property type="entry name" value="Cyt_c552"/>
</dbReference>
<accession>A0A517TTS9</accession>
<name>A0A517TTS9_9BACT</name>
<evidence type="ECO:0000313" key="13">
    <source>
        <dbReference type="Proteomes" id="UP000317909"/>
    </source>
</evidence>
<dbReference type="PANTHER" id="PTHR30633">
    <property type="entry name" value="CYTOCHROME C-552 RESPIRATORY NITRITE REDUCTASE"/>
    <property type="match status" value="1"/>
</dbReference>
<keyword evidence="6" id="KW-0732">Signal</keyword>
<keyword evidence="11" id="KW-0472">Membrane</keyword>
<dbReference type="InterPro" id="IPR036280">
    <property type="entry name" value="Multihaem_cyt_sf"/>
</dbReference>
<keyword evidence="4" id="KW-0349">Heme</keyword>
<keyword evidence="13" id="KW-1185">Reference proteome</keyword>
<reference evidence="12 13" key="1">
    <citation type="submission" date="2019-02" db="EMBL/GenBank/DDBJ databases">
        <title>Deep-cultivation of Planctomycetes and their phenomic and genomic characterization uncovers novel biology.</title>
        <authorList>
            <person name="Wiegand S."/>
            <person name="Jogler M."/>
            <person name="Boedeker C."/>
            <person name="Pinto D."/>
            <person name="Vollmers J."/>
            <person name="Rivas-Marin E."/>
            <person name="Kohn T."/>
            <person name="Peeters S.H."/>
            <person name="Heuer A."/>
            <person name="Rast P."/>
            <person name="Oberbeckmann S."/>
            <person name="Bunk B."/>
            <person name="Jeske O."/>
            <person name="Meyerdierks A."/>
            <person name="Storesund J.E."/>
            <person name="Kallscheuer N."/>
            <person name="Luecker S."/>
            <person name="Lage O.M."/>
            <person name="Pohl T."/>
            <person name="Merkel B.J."/>
            <person name="Hornburger P."/>
            <person name="Mueller R.-W."/>
            <person name="Bruemmer F."/>
            <person name="Labrenz M."/>
            <person name="Spormann A.M."/>
            <person name="Op den Camp H."/>
            <person name="Overmann J."/>
            <person name="Amann R."/>
            <person name="Jetten M.S.M."/>
            <person name="Mascher T."/>
            <person name="Medema M.H."/>
            <person name="Devos D.P."/>
            <person name="Kaster A.-K."/>
            <person name="Ovreas L."/>
            <person name="Rohde M."/>
            <person name="Galperin M.Y."/>
            <person name="Jogler C."/>
        </authorList>
    </citation>
    <scope>NUCLEOTIDE SEQUENCE [LARGE SCALE GENOMIC DNA]</scope>
    <source>
        <strain evidence="12 13">I41</strain>
    </source>
</reference>
<dbReference type="PANTHER" id="PTHR30633:SF0">
    <property type="entry name" value="CYTOCHROME C-552"/>
    <property type="match status" value="1"/>
</dbReference>
<keyword evidence="5" id="KW-0479">Metal-binding</keyword>
<evidence type="ECO:0000256" key="3">
    <source>
        <dbReference type="ARBA" id="ARBA00011887"/>
    </source>
</evidence>
<comment type="catalytic activity">
    <reaction evidence="10">
        <text>6 Fe(III)-[cytochrome c] + NH4(+) + 2 H2O = 6 Fe(II)-[cytochrome c] + nitrite + 8 H(+)</text>
        <dbReference type="Rhea" id="RHEA:13089"/>
        <dbReference type="Rhea" id="RHEA-COMP:10350"/>
        <dbReference type="Rhea" id="RHEA-COMP:14399"/>
        <dbReference type="ChEBI" id="CHEBI:15377"/>
        <dbReference type="ChEBI" id="CHEBI:15378"/>
        <dbReference type="ChEBI" id="CHEBI:16301"/>
        <dbReference type="ChEBI" id="CHEBI:28938"/>
        <dbReference type="ChEBI" id="CHEBI:29033"/>
        <dbReference type="ChEBI" id="CHEBI:29034"/>
        <dbReference type="EC" id="1.7.2.2"/>
    </reaction>
</comment>
<dbReference type="GO" id="GO:0030288">
    <property type="term" value="C:outer membrane-bounded periplasmic space"/>
    <property type="evidence" value="ECO:0007669"/>
    <property type="project" value="TreeGrafter"/>
</dbReference>
<sequence length="541" mass="60099">MNGEPAPPTSPFVAPPRRRSLLWAGLLAIVAAITFLVTALLVTIFEHRQEARTPFVRLVEVDETTTDTEPWGMNWPLQFDSYRRTVDDDETEHGGSSALPPSKLEKDPWLKRLYAGYAFSLDYREARGHAYMLGDQEATERVTKRPQSGACLHCHAAIAPTYRRLGLEAAGKPSNPASLGSEFNWPAVMSGFEVVAAMDYPTAHAELLKTPDGSLASRRSQESSVTANVEENSDVDAHQGGAAHPVGCVDCHDPQTMQVRVTRPGFVRGIAALAESDADVPHLPSVQRWRAGDRRRPYDPNVDASRQEMRSFVCGQCHVEYYCGSKETLFFPWSNGLQVEQIEATYADHKFPDGTPFYDFEHGETGAHVLKAQHPEFELWSQGIHARSGVSCADCHMPYERQGAMKVSSHWVRSPLHNINRACQSCHNVPEAELRGRVDLIQSRTREQLDRAASAMTDMLDAIKAAKAASATGEIPADLEKLQRQAMWRLDFISSENSMGFHADQEAMRILGESIDYSRQAQNLALRLVFEAAEPNARSSE</sequence>
<dbReference type="EMBL" id="CP036339">
    <property type="protein sequence ID" value="QDT71785.1"/>
    <property type="molecule type" value="Genomic_DNA"/>
</dbReference>
<keyword evidence="8 12" id="KW-0560">Oxidoreductase</keyword>
<gene>
    <name evidence="12" type="primary">nrfA</name>
    <name evidence="12" type="ORF">I41_09450</name>
</gene>
<keyword evidence="11" id="KW-1133">Transmembrane helix</keyword>
<evidence type="ECO:0000256" key="1">
    <source>
        <dbReference type="ARBA" id="ARBA00004196"/>
    </source>
</evidence>
<dbReference type="GO" id="GO:0046872">
    <property type="term" value="F:metal ion binding"/>
    <property type="evidence" value="ECO:0007669"/>
    <property type="project" value="UniProtKB-KW"/>
</dbReference>
<dbReference type="KEGG" id="llh:I41_09450"/>
<dbReference type="Proteomes" id="UP000317909">
    <property type="component" value="Chromosome"/>
</dbReference>
<comment type="subcellular location">
    <subcellularLocation>
        <location evidence="1">Cell envelope</location>
    </subcellularLocation>
</comment>
<dbReference type="Gene3D" id="1.20.140.10">
    <property type="entry name" value="Butyryl-CoA Dehydrogenase, subunit A, domain 3"/>
    <property type="match status" value="1"/>
</dbReference>
<dbReference type="OrthoDB" id="9780421at2"/>
<evidence type="ECO:0000256" key="7">
    <source>
        <dbReference type="ARBA" id="ARBA00022837"/>
    </source>
</evidence>
<evidence type="ECO:0000256" key="9">
    <source>
        <dbReference type="ARBA" id="ARBA00023004"/>
    </source>
</evidence>
<dbReference type="GO" id="GO:0042279">
    <property type="term" value="F:nitrite reductase (cytochrome, ammonia-forming) activity"/>
    <property type="evidence" value="ECO:0007669"/>
    <property type="project" value="UniProtKB-EC"/>
</dbReference>
<keyword evidence="9" id="KW-0408">Iron</keyword>
<evidence type="ECO:0000256" key="6">
    <source>
        <dbReference type="ARBA" id="ARBA00022729"/>
    </source>
</evidence>